<keyword evidence="2" id="KW-1185">Reference proteome</keyword>
<reference evidence="1 2" key="1">
    <citation type="journal article" date="2014" name="PLoS Genet.">
        <title>Phylogenetically driven sequencing of extremely halophilic archaea reveals strategies for static and dynamic osmo-response.</title>
        <authorList>
            <person name="Becker E.A."/>
            <person name="Seitzer P.M."/>
            <person name="Tritt A."/>
            <person name="Larsen D."/>
            <person name="Krusor M."/>
            <person name="Yao A.I."/>
            <person name="Wu D."/>
            <person name="Madern D."/>
            <person name="Eisen J.A."/>
            <person name="Darling A.E."/>
            <person name="Facciotti M.T."/>
        </authorList>
    </citation>
    <scope>NUCLEOTIDE SEQUENCE [LARGE SCALE GENOMIC DNA]</scope>
    <source>
        <strain evidence="1 2">DSM 12281</strain>
    </source>
</reference>
<sequence length="69" mass="7804">MIDRSGIPRQHWTGWGAKTSMREAVKSVLLGRDRTTTIEECRRCGRTTDTPDTVCPTCGCTEIVTYRIE</sequence>
<accession>L9ZGJ6</accession>
<dbReference type="AlphaFoldDB" id="L9ZGJ6"/>
<dbReference type="EMBL" id="AOIL01000067">
    <property type="protein sequence ID" value="ELY85454.1"/>
    <property type="molecule type" value="Genomic_DNA"/>
</dbReference>
<proteinExistence type="predicted"/>
<comment type="caution">
    <text evidence="1">The sequence shown here is derived from an EMBL/GenBank/DDBJ whole genome shotgun (WGS) entry which is preliminary data.</text>
</comment>
<protein>
    <recommendedName>
        <fullName evidence="3">Small CPxCG-related zinc finger protein</fullName>
    </recommendedName>
</protein>
<evidence type="ECO:0008006" key="3">
    <source>
        <dbReference type="Google" id="ProtNLM"/>
    </source>
</evidence>
<name>L9ZGJ6_9EURY</name>
<organism evidence="1 2">
    <name type="scientific">Natrialba taiwanensis DSM 12281</name>
    <dbReference type="NCBI Taxonomy" id="1230458"/>
    <lineage>
        <taxon>Archaea</taxon>
        <taxon>Methanobacteriati</taxon>
        <taxon>Methanobacteriota</taxon>
        <taxon>Stenosarchaea group</taxon>
        <taxon>Halobacteria</taxon>
        <taxon>Halobacteriales</taxon>
        <taxon>Natrialbaceae</taxon>
        <taxon>Natrialba</taxon>
    </lineage>
</organism>
<evidence type="ECO:0000313" key="2">
    <source>
        <dbReference type="Proteomes" id="UP000011648"/>
    </source>
</evidence>
<evidence type="ECO:0000313" key="1">
    <source>
        <dbReference type="EMBL" id="ELY85454.1"/>
    </source>
</evidence>
<dbReference type="RefSeq" id="WP_006827421.1">
    <property type="nucleotide sequence ID" value="NZ_AOIL01000067.1"/>
</dbReference>
<gene>
    <name evidence="1" type="ORF">C484_19077</name>
</gene>
<dbReference type="PATRIC" id="fig|1230458.4.peg.3833"/>
<dbReference type="Proteomes" id="UP000011648">
    <property type="component" value="Unassembled WGS sequence"/>
</dbReference>